<feature type="domain" description="4'-phosphopantetheinyl transferase" evidence="10">
    <location>
        <begin position="10"/>
        <end position="102"/>
    </location>
</feature>
<dbReference type="NCBIfam" id="TIGR00556">
    <property type="entry name" value="pantethn_trn"/>
    <property type="match status" value="1"/>
</dbReference>
<evidence type="ECO:0000256" key="6">
    <source>
        <dbReference type="ARBA" id="ARBA00023098"/>
    </source>
</evidence>
<reference evidence="12 13" key="1">
    <citation type="submission" date="2022-01" db="EMBL/GenBank/DDBJ databases">
        <title>Draft Genome Sequences of Seven Type Strains of the Genus Streptomyces.</title>
        <authorList>
            <person name="Aziz S."/>
            <person name="Coretto E."/>
            <person name="Chronakova A."/>
            <person name="Sproer C."/>
            <person name="Huber K."/>
            <person name="Nouioui I."/>
            <person name="Gross H."/>
        </authorList>
    </citation>
    <scope>NUCLEOTIDE SEQUENCE [LARGE SCALE GENOMIC DNA]</scope>
    <source>
        <strain evidence="12 13">DSM 41685</strain>
    </source>
</reference>
<evidence type="ECO:0000313" key="13">
    <source>
        <dbReference type="Proteomes" id="UP001299012"/>
    </source>
</evidence>
<evidence type="ECO:0000256" key="7">
    <source>
        <dbReference type="ARBA" id="ARBA00023160"/>
    </source>
</evidence>
<accession>A0ABS9JNR4</accession>
<organism evidence="12 13">
    <name type="scientific">Streptomyces tricolor</name>
    <dbReference type="NCBI Taxonomy" id="68277"/>
    <lineage>
        <taxon>Bacteria</taxon>
        <taxon>Bacillati</taxon>
        <taxon>Actinomycetota</taxon>
        <taxon>Actinomycetes</taxon>
        <taxon>Kitasatosporales</taxon>
        <taxon>Streptomycetaceae</taxon>
        <taxon>Streptomyces</taxon>
        <taxon>Streptomyces violaceoruber group</taxon>
    </lineage>
</organism>
<evidence type="ECO:0000256" key="2">
    <source>
        <dbReference type="ARBA" id="ARBA00022679"/>
    </source>
</evidence>
<dbReference type="GO" id="GO:0016740">
    <property type="term" value="F:transferase activity"/>
    <property type="evidence" value="ECO:0007669"/>
    <property type="project" value="UniProtKB-KW"/>
</dbReference>
<dbReference type="InterPro" id="IPR029069">
    <property type="entry name" value="HotDog_dom_sf"/>
</dbReference>
<evidence type="ECO:0000259" key="11">
    <source>
        <dbReference type="Pfam" id="PF03061"/>
    </source>
</evidence>
<comment type="caution">
    <text evidence="12">The sequence shown here is derived from an EMBL/GenBank/DDBJ whole genome shotgun (WGS) entry which is preliminary data.</text>
</comment>
<keyword evidence="5 8" id="KW-0460">Magnesium</keyword>
<dbReference type="SUPFAM" id="SSF54637">
    <property type="entry name" value="Thioesterase/thiol ester dehydrase-isomerase"/>
    <property type="match status" value="1"/>
</dbReference>
<evidence type="ECO:0000256" key="5">
    <source>
        <dbReference type="ARBA" id="ARBA00022842"/>
    </source>
</evidence>
<sequence length="358" mass="37462">MTHAAAGTLRIGVDVLDRTELRRLLTRPWFLRLSYAPEEIRLADRMGEERRLEFLAGRFAAKEAVVKVLGTGLLRGIAPRDICVDRAADGAPVVTLRGPAAALGPAAIELSITHKHNVVAAVALGVVAPAGPPPARTLREDGAPMSLADTHQEAEASAFLRVRIGQEDAHYGGGLVDGAHILRLFGDLVTEITARTDEDEGLLAEYAGVRFLAPVRPGDYIEARARLVRATRLRRVVELEAHKVIEASPAQGPSAVRILPDPQLVCTATATTVIPMGKARTRAHDTGPATGAAPPTGAAPAPVAATAPVAQPAGGPDETAPRAAAPRAAVPRPTPPRSAAPAGTAPRPYPPTTAKEER</sequence>
<dbReference type="EC" id="2.7.8.7" evidence="8"/>
<dbReference type="InterPro" id="IPR004568">
    <property type="entry name" value="Ppantetheine-prot_Trfase_dom"/>
</dbReference>
<comment type="cofactor">
    <cofactor evidence="8">
        <name>Mg(2+)</name>
        <dbReference type="ChEBI" id="CHEBI:18420"/>
    </cofactor>
</comment>
<keyword evidence="6 8" id="KW-0443">Lipid metabolism</keyword>
<evidence type="ECO:0000256" key="1">
    <source>
        <dbReference type="ARBA" id="ARBA00022516"/>
    </source>
</evidence>
<evidence type="ECO:0000256" key="4">
    <source>
        <dbReference type="ARBA" id="ARBA00022832"/>
    </source>
</evidence>
<dbReference type="Gene3D" id="3.90.470.20">
    <property type="entry name" value="4'-phosphopantetheinyl transferase domain"/>
    <property type="match status" value="1"/>
</dbReference>
<dbReference type="RefSeq" id="WP_237482169.1">
    <property type="nucleotide sequence ID" value="NZ_CBDRBY010000034.1"/>
</dbReference>
<evidence type="ECO:0000256" key="8">
    <source>
        <dbReference type="HAMAP-Rule" id="MF_00101"/>
    </source>
</evidence>
<dbReference type="InterPro" id="IPR002582">
    <property type="entry name" value="ACPS"/>
</dbReference>
<evidence type="ECO:0000256" key="3">
    <source>
        <dbReference type="ARBA" id="ARBA00022723"/>
    </source>
</evidence>
<keyword evidence="2 8" id="KW-0808">Transferase</keyword>
<dbReference type="Pfam" id="PF01648">
    <property type="entry name" value="ACPS"/>
    <property type="match status" value="1"/>
</dbReference>
<feature type="compositionally biased region" description="Low complexity" evidence="9">
    <location>
        <begin position="286"/>
        <end position="331"/>
    </location>
</feature>
<dbReference type="EMBL" id="JAKKZF010000143">
    <property type="protein sequence ID" value="MCG0067200.1"/>
    <property type="molecule type" value="Genomic_DNA"/>
</dbReference>
<dbReference type="Gene3D" id="3.10.129.10">
    <property type="entry name" value="Hotdog Thioesterase"/>
    <property type="match status" value="1"/>
</dbReference>
<dbReference type="InterPro" id="IPR008278">
    <property type="entry name" value="4-PPantetheinyl_Trfase_dom"/>
</dbReference>
<dbReference type="Proteomes" id="UP001299012">
    <property type="component" value="Unassembled WGS sequence"/>
</dbReference>
<dbReference type="InterPro" id="IPR006683">
    <property type="entry name" value="Thioestr_dom"/>
</dbReference>
<evidence type="ECO:0000259" key="10">
    <source>
        <dbReference type="Pfam" id="PF01648"/>
    </source>
</evidence>
<keyword evidence="3 8" id="KW-0479">Metal-binding</keyword>
<keyword evidence="8" id="KW-0963">Cytoplasm</keyword>
<dbReference type="SUPFAM" id="SSF56214">
    <property type="entry name" value="4'-phosphopantetheinyl transferase"/>
    <property type="match status" value="1"/>
</dbReference>
<dbReference type="InterPro" id="IPR037143">
    <property type="entry name" value="4-PPantetheinyl_Trfase_dom_sf"/>
</dbReference>
<comment type="similarity">
    <text evidence="8">Belongs to the P-Pant transferase superfamily. AcpS family.</text>
</comment>
<gene>
    <name evidence="8" type="primary">acpS</name>
    <name evidence="12" type="ORF">L0F81_28700</name>
</gene>
<dbReference type="HAMAP" id="MF_00101">
    <property type="entry name" value="AcpS"/>
    <property type="match status" value="1"/>
</dbReference>
<dbReference type="CDD" id="cd03440">
    <property type="entry name" value="hot_dog"/>
    <property type="match status" value="1"/>
</dbReference>
<comment type="function">
    <text evidence="8">Transfers the 4'-phosphopantetheine moiety from coenzyme A to a Ser of acyl-carrier-protein.</text>
</comment>
<keyword evidence="1 8" id="KW-0444">Lipid biosynthesis</keyword>
<feature type="region of interest" description="Disordered" evidence="9">
    <location>
        <begin position="276"/>
        <end position="358"/>
    </location>
</feature>
<dbReference type="Pfam" id="PF03061">
    <property type="entry name" value="4HBT"/>
    <property type="match status" value="1"/>
</dbReference>
<comment type="subcellular location">
    <subcellularLocation>
        <location evidence="8">Cytoplasm</location>
    </subcellularLocation>
</comment>
<evidence type="ECO:0000313" key="12">
    <source>
        <dbReference type="EMBL" id="MCG0067200.1"/>
    </source>
</evidence>
<feature type="binding site" evidence="8">
    <location>
        <position position="63"/>
    </location>
    <ligand>
        <name>Mg(2+)</name>
        <dbReference type="ChEBI" id="CHEBI:18420"/>
    </ligand>
</feature>
<proteinExistence type="inferred from homology"/>
<evidence type="ECO:0000256" key="9">
    <source>
        <dbReference type="SAM" id="MobiDB-lite"/>
    </source>
</evidence>
<keyword evidence="4 8" id="KW-0276">Fatty acid metabolism</keyword>
<keyword evidence="13" id="KW-1185">Reference proteome</keyword>
<keyword evidence="7 8" id="KW-0275">Fatty acid biosynthesis</keyword>
<name>A0ABS9JNR4_9ACTN</name>
<protein>
    <recommendedName>
        <fullName evidence="8">Holo-[acyl-carrier-protein] synthase</fullName>
        <shortName evidence="8">Holo-ACP synthase</shortName>
        <ecNumber evidence="8">2.7.8.7</ecNumber>
    </recommendedName>
    <alternativeName>
        <fullName evidence="8">4'-phosphopantetheinyl transferase AcpS</fullName>
    </alternativeName>
</protein>
<comment type="catalytic activity">
    <reaction evidence="8">
        <text>apo-[ACP] + CoA = holo-[ACP] + adenosine 3',5'-bisphosphate + H(+)</text>
        <dbReference type="Rhea" id="RHEA:12068"/>
        <dbReference type="Rhea" id="RHEA-COMP:9685"/>
        <dbReference type="Rhea" id="RHEA-COMP:9690"/>
        <dbReference type="ChEBI" id="CHEBI:15378"/>
        <dbReference type="ChEBI" id="CHEBI:29999"/>
        <dbReference type="ChEBI" id="CHEBI:57287"/>
        <dbReference type="ChEBI" id="CHEBI:58343"/>
        <dbReference type="ChEBI" id="CHEBI:64479"/>
        <dbReference type="EC" id="2.7.8.7"/>
    </reaction>
</comment>
<feature type="domain" description="Thioesterase" evidence="11">
    <location>
        <begin position="194"/>
        <end position="243"/>
    </location>
</feature>
<feature type="binding site" evidence="8">
    <location>
        <position position="14"/>
    </location>
    <ligand>
        <name>Mg(2+)</name>
        <dbReference type="ChEBI" id="CHEBI:18420"/>
    </ligand>
</feature>